<evidence type="ECO:0000256" key="3">
    <source>
        <dbReference type="ARBA" id="ARBA00023163"/>
    </source>
</evidence>
<name>A0A1M5KM41_9BACT</name>
<organism evidence="5 6">
    <name type="scientific">Chryseolinea serpens</name>
    <dbReference type="NCBI Taxonomy" id="947013"/>
    <lineage>
        <taxon>Bacteria</taxon>
        <taxon>Pseudomonadati</taxon>
        <taxon>Bacteroidota</taxon>
        <taxon>Cytophagia</taxon>
        <taxon>Cytophagales</taxon>
        <taxon>Fulvivirgaceae</taxon>
        <taxon>Chryseolinea</taxon>
    </lineage>
</organism>
<sequence>MGITKSELFKKRQNRLAVLAKAFDHPARVAILEHLLSNQTCICNDLVDVLPLSQSTINQHLKELKQIGIIKGEIEGPKVNYCIDENVWEEARDIFINMFSKFVKKNDCC</sequence>
<dbReference type="InterPro" id="IPR036390">
    <property type="entry name" value="WH_DNA-bd_sf"/>
</dbReference>
<keyword evidence="2 5" id="KW-0238">DNA-binding</keyword>
<dbReference type="GO" id="GO:0003677">
    <property type="term" value="F:DNA binding"/>
    <property type="evidence" value="ECO:0007669"/>
    <property type="project" value="UniProtKB-KW"/>
</dbReference>
<dbReference type="OrthoDB" id="9800049at2"/>
<reference evidence="5 6" key="1">
    <citation type="submission" date="2016-11" db="EMBL/GenBank/DDBJ databases">
        <authorList>
            <person name="Jaros S."/>
            <person name="Januszkiewicz K."/>
            <person name="Wedrychowicz H."/>
        </authorList>
    </citation>
    <scope>NUCLEOTIDE SEQUENCE [LARGE SCALE GENOMIC DNA]</scope>
    <source>
        <strain evidence="5 6">DSM 24574</strain>
    </source>
</reference>
<dbReference type="AlphaFoldDB" id="A0A1M5KM41"/>
<dbReference type="PANTHER" id="PTHR33154:SF15">
    <property type="entry name" value="REGULATORY PROTEIN ARSR"/>
    <property type="match status" value="1"/>
</dbReference>
<feature type="domain" description="HTH arsR-type" evidence="4">
    <location>
        <begin position="8"/>
        <end position="106"/>
    </location>
</feature>
<gene>
    <name evidence="5" type="ORF">SAMN04488109_0698</name>
</gene>
<evidence type="ECO:0000313" key="6">
    <source>
        <dbReference type="Proteomes" id="UP000184212"/>
    </source>
</evidence>
<keyword evidence="3" id="KW-0804">Transcription</keyword>
<dbReference type="InterPro" id="IPR001845">
    <property type="entry name" value="HTH_ArsR_DNA-bd_dom"/>
</dbReference>
<keyword evidence="1" id="KW-0805">Transcription regulation</keyword>
<dbReference type="InterPro" id="IPR011991">
    <property type="entry name" value="ArsR-like_HTH"/>
</dbReference>
<dbReference type="STRING" id="947013.SAMN04488109_0698"/>
<proteinExistence type="predicted"/>
<dbReference type="Proteomes" id="UP000184212">
    <property type="component" value="Unassembled WGS sequence"/>
</dbReference>
<dbReference type="Pfam" id="PF01022">
    <property type="entry name" value="HTH_5"/>
    <property type="match status" value="1"/>
</dbReference>
<evidence type="ECO:0000259" key="4">
    <source>
        <dbReference type="PROSITE" id="PS50987"/>
    </source>
</evidence>
<evidence type="ECO:0000256" key="2">
    <source>
        <dbReference type="ARBA" id="ARBA00023125"/>
    </source>
</evidence>
<dbReference type="SUPFAM" id="SSF46785">
    <property type="entry name" value="Winged helix' DNA-binding domain"/>
    <property type="match status" value="1"/>
</dbReference>
<dbReference type="NCBIfam" id="NF033788">
    <property type="entry name" value="HTH_metalloreg"/>
    <property type="match status" value="1"/>
</dbReference>
<dbReference type="GO" id="GO:0003700">
    <property type="term" value="F:DNA-binding transcription factor activity"/>
    <property type="evidence" value="ECO:0007669"/>
    <property type="project" value="InterPro"/>
</dbReference>
<dbReference type="PRINTS" id="PR00778">
    <property type="entry name" value="HTHARSR"/>
</dbReference>
<dbReference type="EMBL" id="FQWQ01000001">
    <property type="protein sequence ID" value="SHG53273.1"/>
    <property type="molecule type" value="Genomic_DNA"/>
</dbReference>
<dbReference type="Gene3D" id="1.10.10.10">
    <property type="entry name" value="Winged helix-like DNA-binding domain superfamily/Winged helix DNA-binding domain"/>
    <property type="match status" value="1"/>
</dbReference>
<dbReference type="PROSITE" id="PS50987">
    <property type="entry name" value="HTH_ARSR_2"/>
    <property type="match status" value="1"/>
</dbReference>
<dbReference type="RefSeq" id="WP_073131100.1">
    <property type="nucleotide sequence ID" value="NZ_FQWQ01000001.1"/>
</dbReference>
<dbReference type="PANTHER" id="PTHR33154">
    <property type="entry name" value="TRANSCRIPTIONAL REGULATOR, ARSR FAMILY"/>
    <property type="match status" value="1"/>
</dbReference>
<dbReference type="InterPro" id="IPR051081">
    <property type="entry name" value="HTH_MetalResp_TranReg"/>
</dbReference>
<dbReference type="CDD" id="cd00090">
    <property type="entry name" value="HTH_ARSR"/>
    <property type="match status" value="1"/>
</dbReference>
<accession>A0A1M5KM41</accession>
<evidence type="ECO:0000313" key="5">
    <source>
        <dbReference type="EMBL" id="SHG53273.1"/>
    </source>
</evidence>
<keyword evidence="6" id="KW-1185">Reference proteome</keyword>
<evidence type="ECO:0000256" key="1">
    <source>
        <dbReference type="ARBA" id="ARBA00023015"/>
    </source>
</evidence>
<dbReference type="InterPro" id="IPR036388">
    <property type="entry name" value="WH-like_DNA-bd_sf"/>
</dbReference>
<protein>
    <submittedName>
        <fullName evidence="5">DNA-binding transcriptional regulator, ArsR family</fullName>
    </submittedName>
</protein>
<dbReference type="SMART" id="SM00418">
    <property type="entry name" value="HTH_ARSR"/>
    <property type="match status" value="1"/>
</dbReference>